<gene>
    <name evidence="1" type="ORF">PAPOLLO_LOCUS19918</name>
</gene>
<keyword evidence="2" id="KW-1185">Reference proteome</keyword>
<organism evidence="1 2">
    <name type="scientific">Parnassius apollo</name>
    <name type="common">Apollo butterfly</name>
    <name type="synonym">Papilio apollo</name>
    <dbReference type="NCBI Taxonomy" id="110799"/>
    <lineage>
        <taxon>Eukaryota</taxon>
        <taxon>Metazoa</taxon>
        <taxon>Ecdysozoa</taxon>
        <taxon>Arthropoda</taxon>
        <taxon>Hexapoda</taxon>
        <taxon>Insecta</taxon>
        <taxon>Pterygota</taxon>
        <taxon>Neoptera</taxon>
        <taxon>Endopterygota</taxon>
        <taxon>Lepidoptera</taxon>
        <taxon>Glossata</taxon>
        <taxon>Ditrysia</taxon>
        <taxon>Papilionoidea</taxon>
        <taxon>Papilionidae</taxon>
        <taxon>Parnassiinae</taxon>
        <taxon>Parnassini</taxon>
        <taxon>Parnassius</taxon>
        <taxon>Parnassius</taxon>
    </lineage>
</organism>
<dbReference type="AlphaFoldDB" id="A0A8S3XM98"/>
<dbReference type="Proteomes" id="UP000691718">
    <property type="component" value="Unassembled WGS sequence"/>
</dbReference>
<evidence type="ECO:0000313" key="2">
    <source>
        <dbReference type="Proteomes" id="UP000691718"/>
    </source>
</evidence>
<proteinExistence type="predicted"/>
<evidence type="ECO:0000313" key="1">
    <source>
        <dbReference type="EMBL" id="CAG5032505.1"/>
    </source>
</evidence>
<comment type="caution">
    <text evidence="1">The sequence shown here is derived from an EMBL/GenBank/DDBJ whole genome shotgun (WGS) entry which is preliminary data.</text>
</comment>
<sequence length="231" mass="26843">MSPLVKEMRELRCIFDEQISKREIYQAPIANTPPYTQYRVELAERTKTSEQNAEIKMQLSSEVKELRQNILEMSQNVQGLMTCHSNSSLPSVQASIEELRKDTKELKDTTVDSEAPIRVAIEGLRKELKIMSQIEETEQISSRNLKTEIKDKIAEAAEKLYRLTKGAEEVKENTIENDTANLVRKQDIELELLQKMEEHSKLLTECRIETQRISEEVKSHRDELITYYNQV</sequence>
<protein>
    <submittedName>
        <fullName evidence="1">(apollo) hypothetical protein</fullName>
    </submittedName>
</protein>
<accession>A0A8S3XM98</accession>
<dbReference type="EMBL" id="CAJQZP010001228">
    <property type="protein sequence ID" value="CAG5032505.1"/>
    <property type="molecule type" value="Genomic_DNA"/>
</dbReference>
<reference evidence="1" key="1">
    <citation type="submission" date="2021-04" db="EMBL/GenBank/DDBJ databases">
        <authorList>
            <person name="Tunstrom K."/>
        </authorList>
    </citation>
    <scope>NUCLEOTIDE SEQUENCE</scope>
</reference>
<name>A0A8S3XM98_PARAO</name>